<organism evidence="2">
    <name type="scientific">Pseudochlorodesmis sp. HV01306b</name>
    <dbReference type="NCBI Taxonomy" id="2358489"/>
    <lineage>
        <taxon>Eukaryota</taxon>
        <taxon>Viridiplantae</taxon>
        <taxon>Chlorophyta</taxon>
        <taxon>core chlorophytes</taxon>
        <taxon>Ulvophyceae</taxon>
        <taxon>TCBD clade</taxon>
        <taxon>Bryopsidales</taxon>
        <taxon>Bryopsidineae</taxon>
        <taxon>Bryopsidaceae</taxon>
        <taxon>Pseudochlorodesmis</taxon>
    </lineage>
</organism>
<feature type="region of interest" description="Disordered" evidence="1">
    <location>
        <begin position="1"/>
        <end position="54"/>
    </location>
</feature>
<dbReference type="AlphaFoldDB" id="A0A386AYB4"/>
<feature type="compositionally biased region" description="Basic and acidic residues" evidence="1">
    <location>
        <begin position="18"/>
        <end position="27"/>
    </location>
</feature>
<sequence length="126" mass="14005">MSLRHRTKQLKNPNRTHTRNDWEDHLNKQLKFTHPPNLELEPPKLRAPEPSVFPPLHSANGNKFSYIIELSEDSPQLGGGSGNSGGFGGWSHNGGGDNNGDDFSSSIHSAIYLLRVGLLFMFLVWA</sequence>
<reference evidence="2" key="2">
    <citation type="journal article" date="2019" name="Mol. Phylogenet. Evol.">
        <title>Reassessment of the classification of bryopsidales (chlorophyta) based on chloroplast phylogenomic analyses.</title>
        <authorList>
            <person name="Cremen M.C."/>
            <person name="Leliaert F."/>
            <person name="West J."/>
            <person name="Lam D.W."/>
            <person name="Shimada S."/>
            <person name="Lopez-Bautista J.M."/>
            <person name="Verbruggen H."/>
        </authorList>
    </citation>
    <scope>NUCLEOTIDE SEQUENCE</scope>
</reference>
<feature type="region of interest" description="Disordered" evidence="1">
    <location>
        <begin position="75"/>
        <end position="101"/>
    </location>
</feature>
<geneLocation type="chloroplast" evidence="2"/>
<proteinExistence type="predicted"/>
<protein>
    <submittedName>
        <fullName evidence="2">Uncharacterized protein</fullName>
    </submittedName>
</protein>
<feature type="compositionally biased region" description="Gly residues" evidence="1">
    <location>
        <begin position="77"/>
        <end position="98"/>
    </location>
</feature>
<accession>A0A386AYB4</accession>
<evidence type="ECO:0000256" key="1">
    <source>
        <dbReference type="SAM" id="MobiDB-lite"/>
    </source>
</evidence>
<keyword evidence="2" id="KW-0934">Plastid</keyword>
<dbReference type="EMBL" id="MH591096">
    <property type="protein sequence ID" value="AYC64422.1"/>
    <property type="molecule type" value="Genomic_DNA"/>
</dbReference>
<evidence type="ECO:0000313" key="2">
    <source>
        <dbReference type="EMBL" id="AYC64422.1"/>
    </source>
</evidence>
<gene>
    <name evidence="2" type="primary">orf126</name>
</gene>
<name>A0A386AYB4_9CHLO</name>
<feature type="compositionally biased region" description="Basic residues" evidence="1">
    <location>
        <begin position="1"/>
        <end position="17"/>
    </location>
</feature>
<reference evidence="2" key="1">
    <citation type="submission" date="2018-07" db="EMBL/GenBank/DDBJ databases">
        <authorList>
            <person name="Quirk P.G."/>
            <person name="Krulwich T.A."/>
        </authorList>
    </citation>
    <scope>NUCLEOTIDE SEQUENCE</scope>
</reference>
<keyword evidence="2" id="KW-0150">Chloroplast</keyword>